<evidence type="ECO:0000256" key="17">
    <source>
        <dbReference type="ARBA" id="ARBA00023180"/>
    </source>
</evidence>
<protein>
    <recommendedName>
        <fullName evidence="5">Carboxypeptidase Q</fullName>
    </recommendedName>
    <alternativeName>
        <fullName evidence="20">Plasma glutamate carboxypeptidase</fullName>
    </alternativeName>
</protein>
<sequence length="493" mass="53475">MLPLRNFTLACACLAATTFSSVALQAQNAKNLEAVFQRINTEINTHAEGYEQLQKATSTIGHRLSGTENGAKAEQFVYDLLKSYGLSNVHFESFQMKTWQRDTMDLEIVPEDSDNFEPFKAVALAHSPISADVSAAIVDVGNGLAVDFEKVGTKVKGKTALCNIGLDASAAAGAVNLHRSEKVALAIKSGAIAVIMVNQAPGDILLTGTASVTGELIPIPAVCVSANSGKAIRQWMKEEKLIASVQMTNHFQTVTARNVVATLKGETREKIVVGGHLDCWDLATGAIDNGIGSFSVLEIARTLKALKIKPKRSIEFVFFMGEEQGLHGSESYVAALHKRPKKLAKIKYMMNIDMAGNAIGFDAGGRDEALKFFETTGKLIAATDTAFQNRVSSGAGLHSDHQAFMLEGIPTASPIANLPRSIYNCYHADCDDFKLVEKKHINNTAKFASMMLYALANAKDLPASRQTEAEIGAFLTKNKLREKLEIHGQWRWK</sequence>
<dbReference type="Pfam" id="PF02225">
    <property type="entry name" value="PA"/>
    <property type="match status" value="1"/>
</dbReference>
<evidence type="ECO:0000256" key="4">
    <source>
        <dbReference type="ARBA" id="ARBA00004613"/>
    </source>
</evidence>
<proteinExistence type="predicted"/>
<evidence type="ECO:0000256" key="12">
    <source>
        <dbReference type="ARBA" id="ARBA00022824"/>
    </source>
</evidence>
<evidence type="ECO:0000256" key="11">
    <source>
        <dbReference type="ARBA" id="ARBA00022801"/>
    </source>
</evidence>
<dbReference type="EMBL" id="FOLE01000005">
    <property type="protein sequence ID" value="SFC42824.1"/>
    <property type="molecule type" value="Genomic_DNA"/>
</dbReference>
<dbReference type="RefSeq" id="WP_091511852.1">
    <property type="nucleotide sequence ID" value="NZ_FOLE01000005.1"/>
</dbReference>
<evidence type="ECO:0000256" key="14">
    <source>
        <dbReference type="ARBA" id="ARBA00023034"/>
    </source>
</evidence>
<evidence type="ECO:0000313" key="25">
    <source>
        <dbReference type="Proteomes" id="UP000199514"/>
    </source>
</evidence>
<evidence type="ECO:0000256" key="15">
    <source>
        <dbReference type="ARBA" id="ARBA00023049"/>
    </source>
</evidence>
<keyword evidence="9" id="KW-0479">Metal-binding</keyword>
<evidence type="ECO:0000259" key="22">
    <source>
        <dbReference type="Pfam" id="PF02225"/>
    </source>
</evidence>
<keyword evidence="13" id="KW-0862">Zinc</keyword>
<dbReference type="SUPFAM" id="SSF52025">
    <property type="entry name" value="PA domain"/>
    <property type="match status" value="1"/>
</dbReference>
<evidence type="ECO:0000256" key="7">
    <source>
        <dbReference type="ARBA" id="ARBA00022645"/>
    </source>
</evidence>
<evidence type="ECO:0000313" key="24">
    <source>
        <dbReference type="EMBL" id="SFC42824.1"/>
    </source>
</evidence>
<dbReference type="SUPFAM" id="SSF53187">
    <property type="entry name" value="Zn-dependent exopeptidases"/>
    <property type="match status" value="1"/>
</dbReference>
<evidence type="ECO:0000256" key="13">
    <source>
        <dbReference type="ARBA" id="ARBA00022833"/>
    </source>
</evidence>
<dbReference type="InterPro" id="IPR039866">
    <property type="entry name" value="CPQ"/>
</dbReference>
<accession>A0A1I1J2T1</accession>
<feature type="domain" description="Peptidase M28" evidence="23">
    <location>
        <begin position="258"/>
        <end position="449"/>
    </location>
</feature>
<dbReference type="PANTHER" id="PTHR12053">
    <property type="entry name" value="PROTEASE FAMILY M28 PLASMA GLUTAMATE CARBOXYPEPTIDASE-RELATED"/>
    <property type="match status" value="1"/>
</dbReference>
<dbReference type="OrthoDB" id="9769665at2"/>
<evidence type="ECO:0000256" key="9">
    <source>
        <dbReference type="ARBA" id="ARBA00022723"/>
    </source>
</evidence>
<dbReference type="GO" id="GO:0005764">
    <property type="term" value="C:lysosome"/>
    <property type="evidence" value="ECO:0007669"/>
    <property type="project" value="UniProtKB-SubCell"/>
</dbReference>
<dbReference type="Pfam" id="PF04389">
    <property type="entry name" value="Peptidase_M28"/>
    <property type="match status" value="1"/>
</dbReference>
<keyword evidence="10 21" id="KW-0732">Signal</keyword>
<keyword evidence="17" id="KW-0325">Glycoprotein</keyword>
<evidence type="ECO:0000256" key="3">
    <source>
        <dbReference type="ARBA" id="ARBA00004555"/>
    </source>
</evidence>
<evidence type="ECO:0000256" key="1">
    <source>
        <dbReference type="ARBA" id="ARBA00004240"/>
    </source>
</evidence>
<feature type="domain" description="PA" evidence="22">
    <location>
        <begin position="145"/>
        <end position="232"/>
    </location>
</feature>
<evidence type="ECO:0000256" key="2">
    <source>
        <dbReference type="ARBA" id="ARBA00004371"/>
    </source>
</evidence>
<keyword evidence="6" id="KW-0964">Secreted</keyword>
<evidence type="ECO:0000256" key="18">
    <source>
        <dbReference type="ARBA" id="ARBA00023228"/>
    </source>
</evidence>
<keyword evidence="15" id="KW-0482">Metalloprotease</keyword>
<name>A0A1I1J2T1_9BACT</name>
<gene>
    <name evidence="24" type="ORF">SAMN05421780_105184</name>
</gene>
<evidence type="ECO:0000256" key="5">
    <source>
        <dbReference type="ARBA" id="ARBA00014116"/>
    </source>
</evidence>
<dbReference type="GO" id="GO:0046872">
    <property type="term" value="F:metal ion binding"/>
    <property type="evidence" value="ECO:0007669"/>
    <property type="project" value="UniProtKB-KW"/>
</dbReference>
<feature type="signal peptide" evidence="21">
    <location>
        <begin position="1"/>
        <end position="26"/>
    </location>
</feature>
<dbReference type="GO" id="GO:0005576">
    <property type="term" value="C:extracellular region"/>
    <property type="evidence" value="ECO:0007669"/>
    <property type="project" value="UniProtKB-SubCell"/>
</dbReference>
<keyword evidence="16" id="KW-0865">Zymogen</keyword>
<dbReference type="PANTHER" id="PTHR12053:SF3">
    <property type="entry name" value="CARBOXYPEPTIDASE Q"/>
    <property type="match status" value="1"/>
</dbReference>
<dbReference type="STRING" id="927664.SAMN05421780_105184"/>
<dbReference type="Gene3D" id="3.50.30.30">
    <property type="match status" value="1"/>
</dbReference>
<evidence type="ECO:0000256" key="10">
    <source>
        <dbReference type="ARBA" id="ARBA00022729"/>
    </source>
</evidence>
<reference evidence="24 25" key="1">
    <citation type="submission" date="2016-10" db="EMBL/GenBank/DDBJ databases">
        <authorList>
            <person name="de Groot N.N."/>
        </authorList>
    </citation>
    <scope>NUCLEOTIDE SEQUENCE [LARGE SCALE GENOMIC DNA]</scope>
    <source>
        <strain evidence="24 25">DSM 6793</strain>
    </source>
</reference>
<evidence type="ECO:0000256" key="21">
    <source>
        <dbReference type="SAM" id="SignalP"/>
    </source>
</evidence>
<evidence type="ECO:0000256" key="20">
    <source>
        <dbReference type="ARBA" id="ARBA00033328"/>
    </source>
</evidence>
<keyword evidence="25" id="KW-1185">Reference proteome</keyword>
<keyword evidence="14" id="KW-0333">Golgi apparatus</keyword>
<dbReference type="GO" id="GO:0070573">
    <property type="term" value="F:metallodipeptidase activity"/>
    <property type="evidence" value="ECO:0007669"/>
    <property type="project" value="InterPro"/>
</dbReference>
<keyword evidence="8" id="KW-0645">Protease</keyword>
<dbReference type="GO" id="GO:0004180">
    <property type="term" value="F:carboxypeptidase activity"/>
    <property type="evidence" value="ECO:0007669"/>
    <property type="project" value="UniProtKB-KW"/>
</dbReference>
<keyword evidence="7 24" id="KW-0121">Carboxypeptidase</keyword>
<evidence type="ECO:0000256" key="8">
    <source>
        <dbReference type="ARBA" id="ARBA00022670"/>
    </source>
</evidence>
<dbReference type="Proteomes" id="UP000199514">
    <property type="component" value="Unassembled WGS sequence"/>
</dbReference>
<keyword evidence="11" id="KW-0378">Hydrolase</keyword>
<feature type="chain" id="PRO_5011571928" description="Carboxypeptidase Q" evidence="21">
    <location>
        <begin position="27"/>
        <end position="493"/>
    </location>
</feature>
<comment type="subunit">
    <text evidence="19">Homodimer. The monomeric form is inactive while the homodimer is active.</text>
</comment>
<evidence type="ECO:0000259" key="23">
    <source>
        <dbReference type="Pfam" id="PF04389"/>
    </source>
</evidence>
<dbReference type="InterPro" id="IPR007484">
    <property type="entry name" value="Peptidase_M28"/>
</dbReference>
<organism evidence="24 25">
    <name type="scientific">Flexibacter flexilis DSM 6793</name>
    <dbReference type="NCBI Taxonomy" id="927664"/>
    <lineage>
        <taxon>Bacteria</taxon>
        <taxon>Pseudomonadati</taxon>
        <taxon>Bacteroidota</taxon>
        <taxon>Cytophagia</taxon>
        <taxon>Cytophagales</taxon>
        <taxon>Flexibacteraceae</taxon>
        <taxon>Flexibacter</taxon>
    </lineage>
</organism>
<dbReference type="GO" id="GO:0006508">
    <property type="term" value="P:proteolysis"/>
    <property type="evidence" value="ECO:0007669"/>
    <property type="project" value="UniProtKB-KW"/>
</dbReference>
<evidence type="ECO:0000256" key="19">
    <source>
        <dbReference type="ARBA" id="ARBA00025833"/>
    </source>
</evidence>
<keyword evidence="18" id="KW-0458">Lysosome</keyword>
<dbReference type="Gene3D" id="3.40.630.10">
    <property type="entry name" value="Zn peptidases"/>
    <property type="match status" value="1"/>
</dbReference>
<dbReference type="AlphaFoldDB" id="A0A1I1J2T1"/>
<dbReference type="InterPro" id="IPR003137">
    <property type="entry name" value="PA_domain"/>
</dbReference>
<keyword evidence="12" id="KW-0256">Endoplasmic reticulum</keyword>
<comment type="subcellular location">
    <subcellularLocation>
        <location evidence="1">Endoplasmic reticulum</location>
    </subcellularLocation>
    <subcellularLocation>
        <location evidence="3">Golgi apparatus</location>
    </subcellularLocation>
    <subcellularLocation>
        <location evidence="2">Lysosome</location>
    </subcellularLocation>
    <subcellularLocation>
        <location evidence="4">Secreted</location>
    </subcellularLocation>
</comment>
<dbReference type="InterPro" id="IPR046450">
    <property type="entry name" value="PA_dom_sf"/>
</dbReference>
<evidence type="ECO:0000256" key="6">
    <source>
        <dbReference type="ARBA" id="ARBA00022525"/>
    </source>
</evidence>
<evidence type="ECO:0000256" key="16">
    <source>
        <dbReference type="ARBA" id="ARBA00023145"/>
    </source>
</evidence>